<dbReference type="Proteomes" id="UP000294902">
    <property type="component" value="Unassembled WGS sequence"/>
</dbReference>
<dbReference type="OrthoDB" id="9912613at2"/>
<dbReference type="RefSeq" id="WP_132250018.1">
    <property type="nucleotide sequence ID" value="NZ_SMAL01000002.1"/>
</dbReference>
<name>A0A4R3MM37_9FIRM</name>
<dbReference type="AlphaFoldDB" id="A0A4R3MM37"/>
<evidence type="ECO:0000313" key="2">
    <source>
        <dbReference type="Proteomes" id="UP000294902"/>
    </source>
</evidence>
<dbReference type="PROSITE" id="PS51257">
    <property type="entry name" value="PROKAR_LIPOPROTEIN"/>
    <property type="match status" value="1"/>
</dbReference>
<keyword evidence="2" id="KW-1185">Reference proteome</keyword>
<protein>
    <submittedName>
        <fullName evidence="1">Uncharacterized protein</fullName>
    </submittedName>
</protein>
<sequence length="181" mass="21684">MLKKITILLSIIILIMISAGCSQENKINSNIETDVIKEDNEVKEEESDRVKEAKEVIYKYFEAEKERDWQEIIKHSEVREKGFEEHPYNWYKNPYEMIELEGIRVYFETVDDLKDKGYYMGNFTFGEYFDRIGFWVYGDLVYTDEARVYMAVPDLRGFEREFFLDKKTEDSPWRIVLGYPG</sequence>
<accession>A0A4R3MM37</accession>
<proteinExistence type="predicted"/>
<evidence type="ECO:0000313" key="1">
    <source>
        <dbReference type="EMBL" id="TCT15993.1"/>
    </source>
</evidence>
<organism evidence="1 2">
    <name type="scientific">Natranaerovirga pectinivora</name>
    <dbReference type="NCBI Taxonomy" id="682400"/>
    <lineage>
        <taxon>Bacteria</taxon>
        <taxon>Bacillati</taxon>
        <taxon>Bacillota</taxon>
        <taxon>Clostridia</taxon>
        <taxon>Lachnospirales</taxon>
        <taxon>Natranaerovirgaceae</taxon>
        <taxon>Natranaerovirga</taxon>
    </lineage>
</organism>
<gene>
    <name evidence="1" type="ORF">EDC18_1027</name>
</gene>
<comment type="caution">
    <text evidence="1">The sequence shown here is derived from an EMBL/GenBank/DDBJ whole genome shotgun (WGS) entry which is preliminary data.</text>
</comment>
<reference evidence="1 2" key="1">
    <citation type="submission" date="2019-03" db="EMBL/GenBank/DDBJ databases">
        <title>Genomic Encyclopedia of Type Strains, Phase IV (KMG-IV): sequencing the most valuable type-strain genomes for metagenomic binning, comparative biology and taxonomic classification.</title>
        <authorList>
            <person name="Goeker M."/>
        </authorList>
    </citation>
    <scope>NUCLEOTIDE SEQUENCE [LARGE SCALE GENOMIC DNA]</scope>
    <source>
        <strain evidence="1 2">DSM 24629</strain>
    </source>
</reference>
<dbReference type="EMBL" id="SMAL01000002">
    <property type="protein sequence ID" value="TCT15993.1"/>
    <property type="molecule type" value="Genomic_DNA"/>
</dbReference>